<dbReference type="InterPro" id="IPR000182">
    <property type="entry name" value="GNAT_dom"/>
</dbReference>
<dbReference type="PANTHER" id="PTHR43233:SF1">
    <property type="entry name" value="FAMILY N-ACETYLTRANSFERASE, PUTATIVE (AFU_ORTHOLOGUE AFUA_6G03350)-RELATED"/>
    <property type="match status" value="1"/>
</dbReference>
<dbReference type="RefSeq" id="WP_015609108.1">
    <property type="nucleotide sequence ID" value="NC_021177.1"/>
</dbReference>
<gene>
    <name evidence="2" type="ORF">SFUL_2804</name>
</gene>
<dbReference type="Gene3D" id="3.40.630.30">
    <property type="match status" value="1"/>
</dbReference>
<dbReference type="GO" id="GO:0016747">
    <property type="term" value="F:acyltransferase activity, transferring groups other than amino-acyl groups"/>
    <property type="evidence" value="ECO:0007669"/>
    <property type="project" value="InterPro"/>
</dbReference>
<dbReference type="CDD" id="cd04301">
    <property type="entry name" value="NAT_SF"/>
    <property type="match status" value="1"/>
</dbReference>
<accession>N0CNH5</accession>
<feature type="domain" description="N-acetyltransferase" evidence="1">
    <location>
        <begin position="20"/>
        <end position="151"/>
    </location>
</feature>
<dbReference type="PATRIC" id="fig|1303692.3.peg.2822"/>
<dbReference type="Proteomes" id="UP000013304">
    <property type="component" value="Chromosome"/>
</dbReference>
<protein>
    <submittedName>
        <fullName evidence="2">Acetyltransferase</fullName>
    </submittedName>
</protein>
<evidence type="ECO:0000259" key="1">
    <source>
        <dbReference type="PROSITE" id="PS51186"/>
    </source>
</evidence>
<dbReference type="InterPro" id="IPR016181">
    <property type="entry name" value="Acyl_CoA_acyltransferase"/>
</dbReference>
<dbReference type="EMBL" id="CP005080">
    <property type="protein sequence ID" value="AGK77746.1"/>
    <property type="molecule type" value="Genomic_DNA"/>
</dbReference>
<reference evidence="2 3" key="1">
    <citation type="submission" date="2013-04" db="EMBL/GenBank/DDBJ databases">
        <title>Complete genome sequence of Streptomyces fulvissimus.</title>
        <authorList>
            <person name="Myronovskyi M."/>
            <person name="Tokovenko B."/>
            <person name="Manderscheid N."/>
            <person name="Petzke L."/>
            <person name="Luzhetskyy A."/>
        </authorList>
    </citation>
    <scope>NUCLEOTIDE SEQUENCE [LARGE SCALE GENOMIC DNA]</scope>
    <source>
        <strain evidence="2 3">DSM 40593</strain>
    </source>
</reference>
<dbReference type="OrthoDB" id="3216107at2"/>
<evidence type="ECO:0000313" key="3">
    <source>
        <dbReference type="Proteomes" id="UP000013304"/>
    </source>
</evidence>
<organism evidence="2 3">
    <name type="scientific">Streptomyces microflavus DSM 40593</name>
    <dbReference type="NCBI Taxonomy" id="1303692"/>
    <lineage>
        <taxon>Bacteria</taxon>
        <taxon>Bacillati</taxon>
        <taxon>Actinomycetota</taxon>
        <taxon>Actinomycetes</taxon>
        <taxon>Kitasatosporales</taxon>
        <taxon>Streptomycetaceae</taxon>
        <taxon>Streptomyces</taxon>
    </lineage>
</organism>
<name>N0CNH5_STRMI</name>
<dbReference type="AlphaFoldDB" id="N0CNH5"/>
<evidence type="ECO:0000313" key="2">
    <source>
        <dbReference type="EMBL" id="AGK77746.1"/>
    </source>
</evidence>
<dbReference type="PANTHER" id="PTHR43233">
    <property type="entry name" value="FAMILY N-ACETYLTRANSFERASE, PUTATIVE (AFU_ORTHOLOGUE AFUA_6G03350)-RELATED"/>
    <property type="match status" value="1"/>
</dbReference>
<proteinExistence type="predicted"/>
<dbReference type="Pfam" id="PF00583">
    <property type="entry name" value="Acetyltransf_1"/>
    <property type="match status" value="1"/>
</dbReference>
<dbReference type="eggNOG" id="COG0454">
    <property type="taxonomic scope" value="Bacteria"/>
</dbReference>
<dbReference type="InterPro" id="IPR053144">
    <property type="entry name" value="Acetyltransferase_Butenolide"/>
</dbReference>
<sequence>MTTTHTEDGYRDRDSNGYEIDTDPGRLDIGLVHHWLSTDAFWALGRSRDTVERSIRGSLNFGVYGPDGAQVAYARVVTDRATFAWLCDVYVAPEHRGRGFGGRLATAVRDHLAPYKLKRTMLATLDAHELYAKVGFTPVPDPERLMILSHEQ</sequence>
<dbReference type="KEGG" id="sfi:SFUL_2804"/>
<keyword evidence="2" id="KW-0808">Transferase</keyword>
<dbReference type="HOGENOM" id="CLU_086503_2_1_11"/>
<dbReference type="SUPFAM" id="SSF55729">
    <property type="entry name" value="Acyl-CoA N-acyltransferases (Nat)"/>
    <property type="match status" value="1"/>
</dbReference>
<dbReference type="PROSITE" id="PS51186">
    <property type="entry name" value="GNAT"/>
    <property type="match status" value="1"/>
</dbReference>